<dbReference type="OrthoDB" id="1684239at2"/>
<dbReference type="InterPro" id="IPR023476">
    <property type="entry name" value="Pep_tRNA_hydro_II_dom_sf"/>
</dbReference>
<keyword evidence="2" id="KW-1185">Reference proteome</keyword>
<accession>A0A557ZWU6</accession>
<gene>
    <name evidence="1" type="ORF">FNH06_34490</name>
</gene>
<dbReference type="AlphaFoldDB" id="A0A557ZWU6"/>
<protein>
    <submittedName>
        <fullName evidence="1">DUF2000 domain-containing protein</fullName>
    </submittedName>
</protein>
<proteinExistence type="predicted"/>
<name>A0A557ZWU6_9PSEU</name>
<sequence>MQAKTKIAVVVRDDLATWQRLNVTAFLVSGVAARFPETVGVEYEDASGQRYLPMFGQPVLVYAAAAGALTAAHQKAVERELAVAVYTEELFVTGNDVDNRAAVRAVPTEKLALAGIAVRGPRNAVDKAFKGLSLHP</sequence>
<evidence type="ECO:0000313" key="1">
    <source>
        <dbReference type="EMBL" id="TVT16481.1"/>
    </source>
</evidence>
<evidence type="ECO:0000313" key="2">
    <source>
        <dbReference type="Proteomes" id="UP000318578"/>
    </source>
</evidence>
<comment type="caution">
    <text evidence="1">The sequence shown here is derived from an EMBL/GenBank/DDBJ whole genome shotgun (WGS) entry which is preliminary data.</text>
</comment>
<dbReference type="InterPro" id="IPR018988">
    <property type="entry name" value="DUF2000"/>
</dbReference>
<dbReference type="Gene3D" id="3.40.1490.10">
    <property type="entry name" value="Bit1"/>
    <property type="match status" value="1"/>
</dbReference>
<organism evidence="1 2">
    <name type="scientific">Amycolatopsis acidiphila</name>
    <dbReference type="NCBI Taxonomy" id="715473"/>
    <lineage>
        <taxon>Bacteria</taxon>
        <taxon>Bacillati</taxon>
        <taxon>Actinomycetota</taxon>
        <taxon>Actinomycetes</taxon>
        <taxon>Pseudonocardiales</taxon>
        <taxon>Pseudonocardiaceae</taxon>
        <taxon>Amycolatopsis</taxon>
    </lineage>
</organism>
<dbReference type="Proteomes" id="UP000318578">
    <property type="component" value="Unassembled WGS sequence"/>
</dbReference>
<reference evidence="1 2" key="1">
    <citation type="submission" date="2019-07" db="EMBL/GenBank/DDBJ databases">
        <title>New species of Amycolatopsis and Streptomyces.</title>
        <authorList>
            <person name="Duangmal K."/>
            <person name="Teo W.F.A."/>
            <person name="Lipun K."/>
        </authorList>
    </citation>
    <scope>NUCLEOTIDE SEQUENCE [LARGE SCALE GENOMIC DNA]</scope>
    <source>
        <strain evidence="1 2">JCM 30562</strain>
    </source>
</reference>
<dbReference type="Pfam" id="PF09391">
    <property type="entry name" value="DUF2000"/>
    <property type="match status" value="1"/>
</dbReference>
<dbReference type="SUPFAM" id="SSF102462">
    <property type="entry name" value="Peptidyl-tRNA hydrolase II"/>
    <property type="match status" value="1"/>
</dbReference>
<dbReference type="RefSeq" id="WP_144644392.1">
    <property type="nucleotide sequence ID" value="NZ_BNAX01000028.1"/>
</dbReference>
<dbReference type="EMBL" id="VJZA01000101">
    <property type="protein sequence ID" value="TVT16481.1"/>
    <property type="molecule type" value="Genomic_DNA"/>
</dbReference>